<dbReference type="InterPro" id="IPR038765">
    <property type="entry name" value="Papain-like_cys_pep_sf"/>
</dbReference>
<dbReference type="InterPro" id="IPR001447">
    <property type="entry name" value="Arylamine_N-AcTrfase"/>
</dbReference>
<protein>
    <submittedName>
        <fullName evidence="2">Arylamine N-acetyltransferase 2</fullName>
    </submittedName>
</protein>
<comment type="caution">
    <text evidence="2">The sequence shown here is derived from an EMBL/GenBank/DDBJ whole genome shotgun (WGS) entry which is preliminary data.</text>
</comment>
<keyword evidence="2" id="KW-0808">Transferase</keyword>
<comment type="similarity">
    <text evidence="1">Belongs to the arylamine N-acetyltransferase family.</text>
</comment>
<dbReference type="Pfam" id="PF00797">
    <property type="entry name" value="Acetyltransf_2"/>
    <property type="match status" value="1"/>
</dbReference>
<proteinExistence type="inferred from homology"/>
<dbReference type="InterPro" id="IPR053710">
    <property type="entry name" value="Arylamine_NAT_domain_sf"/>
</dbReference>
<accession>A0A166X1G6</accession>
<keyword evidence="3" id="KW-1185">Reference proteome</keyword>
<evidence type="ECO:0000256" key="1">
    <source>
        <dbReference type="ARBA" id="ARBA00006547"/>
    </source>
</evidence>
<dbReference type="Gene3D" id="3.30.2140.20">
    <property type="match status" value="1"/>
</dbReference>
<gene>
    <name evidence="2" type="ORF">BBO_08745</name>
</gene>
<dbReference type="SUPFAM" id="SSF54001">
    <property type="entry name" value="Cysteine proteinases"/>
    <property type="match status" value="1"/>
</dbReference>
<name>A0A166X1G6_9HYPO</name>
<dbReference type="OrthoDB" id="10260017at2759"/>
<dbReference type="GO" id="GO:0016407">
    <property type="term" value="F:acetyltransferase activity"/>
    <property type="evidence" value="ECO:0007669"/>
    <property type="project" value="InterPro"/>
</dbReference>
<evidence type="ECO:0000313" key="2">
    <source>
        <dbReference type="EMBL" id="OAA35324.1"/>
    </source>
</evidence>
<evidence type="ECO:0000313" key="3">
    <source>
        <dbReference type="Proteomes" id="UP000076863"/>
    </source>
</evidence>
<dbReference type="PANTHER" id="PTHR11786">
    <property type="entry name" value="N-HYDROXYARYLAMINE O-ACETYLTRANSFERASE"/>
    <property type="match status" value="1"/>
</dbReference>
<dbReference type="EMBL" id="AZHA01000043">
    <property type="protein sequence ID" value="OAA35324.1"/>
    <property type="molecule type" value="Genomic_DNA"/>
</dbReference>
<dbReference type="PANTHER" id="PTHR11786:SF0">
    <property type="entry name" value="ARYLAMINE N-ACETYLTRANSFERASE 4-RELATED"/>
    <property type="match status" value="1"/>
</dbReference>
<sequence length="139" mass="16027">MEATGFRHQVSAEPTYSTYQLSSWLPRLSLPVPYRQYIDDPLEIPKTYKSLGILFKSQISVLPYENPTVHYSTTHLVNIKPDVLYRKMMQDPSRGRGGYCMELSIFFHHMLHGLGFRVTMTGVRNRTRTDGIPNGEYQG</sequence>
<organism evidence="2 3">
    <name type="scientific">Beauveria brongniartii RCEF 3172</name>
    <dbReference type="NCBI Taxonomy" id="1081107"/>
    <lineage>
        <taxon>Eukaryota</taxon>
        <taxon>Fungi</taxon>
        <taxon>Dikarya</taxon>
        <taxon>Ascomycota</taxon>
        <taxon>Pezizomycotina</taxon>
        <taxon>Sordariomycetes</taxon>
        <taxon>Hypocreomycetidae</taxon>
        <taxon>Hypocreales</taxon>
        <taxon>Cordycipitaceae</taxon>
        <taxon>Beauveria</taxon>
        <taxon>Beauveria brongniartii</taxon>
    </lineage>
</organism>
<dbReference type="AlphaFoldDB" id="A0A166X1G6"/>
<reference evidence="2 3" key="1">
    <citation type="journal article" date="2016" name="Genome Biol. Evol.">
        <title>Divergent and convergent evolution of fungal pathogenicity.</title>
        <authorList>
            <person name="Shang Y."/>
            <person name="Xiao G."/>
            <person name="Zheng P."/>
            <person name="Cen K."/>
            <person name="Zhan S."/>
            <person name="Wang C."/>
        </authorList>
    </citation>
    <scope>NUCLEOTIDE SEQUENCE [LARGE SCALE GENOMIC DNA]</scope>
    <source>
        <strain evidence="2 3">RCEF 3172</strain>
    </source>
</reference>
<dbReference type="Proteomes" id="UP000076863">
    <property type="component" value="Unassembled WGS sequence"/>
</dbReference>